<feature type="compositionally biased region" description="Low complexity" evidence="1">
    <location>
        <begin position="48"/>
        <end position="61"/>
    </location>
</feature>
<accession>A0A0C9Y5J9</accession>
<feature type="compositionally biased region" description="Basic and acidic residues" evidence="1">
    <location>
        <begin position="23"/>
        <end position="41"/>
    </location>
</feature>
<protein>
    <submittedName>
        <fullName evidence="2">Uncharacterized protein</fullName>
    </submittedName>
</protein>
<proteinExistence type="predicted"/>
<organism evidence="2 3">
    <name type="scientific">Laccaria amethystina LaAM-08-1</name>
    <dbReference type="NCBI Taxonomy" id="1095629"/>
    <lineage>
        <taxon>Eukaryota</taxon>
        <taxon>Fungi</taxon>
        <taxon>Dikarya</taxon>
        <taxon>Basidiomycota</taxon>
        <taxon>Agaricomycotina</taxon>
        <taxon>Agaricomycetes</taxon>
        <taxon>Agaricomycetidae</taxon>
        <taxon>Agaricales</taxon>
        <taxon>Agaricineae</taxon>
        <taxon>Hydnangiaceae</taxon>
        <taxon>Laccaria</taxon>
    </lineage>
</organism>
<reference evidence="3" key="2">
    <citation type="submission" date="2015-01" db="EMBL/GenBank/DDBJ databases">
        <title>Evolutionary Origins and Diversification of the Mycorrhizal Mutualists.</title>
        <authorList>
            <consortium name="DOE Joint Genome Institute"/>
            <consortium name="Mycorrhizal Genomics Consortium"/>
            <person name="Kohler A."/>
            <person name="Kuo A."/>
            <person name="Nagy L.G."/>
            <person name="Floudas D."/>
            <person name="Copeland A."/>
            <person name="Barry K.W."/>
            <person name="Cichocki N."/>
            <person name="Veneault-Fourrey C."/>
            <person name="LaButti K."/>
            <person name="Lindquist E.A."/>
            <person name="Lipzen A."/>
            <person name="Lundell T."/>
            <person name="Morin E."/>
            <person name="Murat C."/>
            <person name="Riley R."/>
            <person name="Ohm R."/>
            <person name="Sun H."/>
            <person name="Tunlid A."/>
            <person name="Henrissat B."/>
            <person name="Grigoriev I.V."/>
            <person name="Hibbett D.S."/>
            <person name="Martin F."/>
        </authorList>
    </citation>
    <scope>NUCLEOTIDE SEQUENCE [LARGE SCALE GENOMIC DNA]</scope>
    <source>
        <strain evidence="3">LaAM-08-1</strain>
    </source>
</reference>
<feature type="region of interest" description="Disordered" evidence="1">
    <location>
        <begin position="1"/>
        <end position="83"/>
    </location>
</feature>
<dbReference type="HOGENOM" id="CLU_1865425_0_0_1"/>
<evidence type="ECO:0000313" key="3">
    <source>
        <dbReference type="Proteomes" id="UP000054477"/>
    </source>
</evidence>
<gene>
    <name evidence="2" type="ORF">K443DRAFT_353283</name>
</gene>
<keyword evidence="3" id="KW-1185">Reference proteome</keyword>
<evidence type="ECO:0000256" key="1">
    <source>
        <dbReference type="SAM" id="MobiDB-lite"/>
    </source>
</evidence>
<reference evidence="2 3" key="1">
    <citation type="submission" date="2014-04" db="EMBL/GenBank/DDBJ databases">
        <authorList>
            <consortium name="DOE Joint Genome Institute"/>
            <person name="Kuo A."/>
            <person name="Kohler A."/>
            <person name="Nagy L.G."/>
            <person name="Floudas D."/>
            <person name="Copeland A."/>
            <person name="Barry K.W."/>
            <person name="Cichocki N."/>
            <person name="Veneault-Fourrey C."/>
            <person name="LaButti K."/>
            <person name="Lindquist E.A."/>
            <person name="Lipzen A."/>
            <person name="Lundell T."/>
            <person name="Morin E."/>
            <person name="Murat C."/>
            <person name="Sun H."/>
            <person name="Tunlid A."/>
            <person name="Henrissat B."/>
            <person name="Grigoriev I.V."/>
            <person name="Hibbett D.S."/>
            <person name="Martin F."/>
            <person name="Nordberg H.P."/>
            <person name="Cantor M.N."/>
            <person name="Hua S.X."/>
        </authorList>
    </citation>
    <scope>NUCLEOTIDE SEQUENCE [LARGE SCALE GENOMIC DNA]</scope>
    <source>
        <strain evidence="2 3">LaAM-08-1</strain>
    </source>
</reference>
<dbReference type="AlphaFoldDB" id="A0A0C9Y5J9"/>
<dbReference type="Proteomes" id="UP000054477">
    <property type="component" value="Unassembled WGS sequence"/>
</dbReference>
<dbReference type="EMBL" id="KN838560">
    <property type="protein sequence ID" value="KIK05422.1"/>
    <property type="molecule type" value="Genomic_DNA"/>
</dbReference>
<feature type="compositionally biased region" description="Polar residues" evidence="1">
    <location>
        <begin position="1"/>
        <end position="22"/>
    </location>
</feature>
<sequence length="137" mass="14680">MTSADVHPVTSSPSSPANGKENQNNDKSADPDSALELERASDPPPPSSSEAQQPSASLPPSHSDPPHQSPPHRPSLPRLRPSYPRLLRELTSLRLSLLLRGGRDGRGVFRGLLVVLRVGGGSRGEMLGGIRTMRGRR</sequence>
<name>A0A0C9Y5J9_9AGAR</name>
<evidence type="ECO:0000313" key="2">
    <source>
        <dbReference type="EMBL" id="KIK05422.1"/>
    </source>
</evidence>